<feature type="compositionally biased region" description="Basic and acidic residues" evidence="1">
    <location>
        <begin position="20"/>
        <end position="29"/>
    </location>
</feature>
<dbReference type="Proteomes" id="UP000193711">
    <property type="component" value="Unassembled WGS sequence"/>
</dbReference>
<organism evidence="3 4">
    <name type="scientific">Rathayibacter oskolensis</name>
    <dbReference type="NCBI Taxonomy" id="1891671"/>
    <lineage>
        <taxon>Bacteria</taxon>
        <taxon>Bacillati</taxon>
        <taxon>Actinomycetota</taxon>
        <taxon>Actinomycetes</taxon>
        <taxon>Micrococcales</taxon>
        <taxon>Microbacteriaceae</taxon>
        <taxon>Rathayibacter</taxon>
    </lineage>
</organism>
<dbReference type="Pfam" id="PF18953">
    <property type="entry name" value="SAP_new25"/>
    <property type="match status" value="1"/>
</dbReference>
<evidence type="ECO:0000256" key="1">
    <source>
        <dbReference type="SAM" id="MobiDB-lite"/>
    </source>
</evidence>
<keyword evidence="4" id="KW-1185">Reference proteome</keyword>
<feature type="region of interest" description="Disordered" evidence="1">
    <location>
        <begin position="71"/>
        <end position="93"/>
    </location>
</feature>
<feature type="region of interest" description="Disordered" evidence="1">
    <location>
        <begin position="1"/>
        <end position="29"/>
    </location>
</feature>
<dbReference type="Pfam" id="PF20026">
    <property type="entry name" value="DUF6434"/>
    <property type="match status" value="1"/>
</dbReference>
<dbReference type="EMBL" id="FXBM01000002">
    <property type="protein sequence ID" value="SMH42801.1"/>
    <property type="molecule type" value="Genomic_DNA"/>
</dbReference>
<dbReference type="AlphaFoldDB" id="A0A1X7NY78"/>
<proteinExistence type="predicted"/>
<evidence type="ECO:0000313" key="3">
    <source>
        <dbReference type="EMBL" id="SMH42801.1"/>
    </source>
</evidence>
<feature type="compositionally biased region" description="Low complexity" evidence="1">
    <location>
        <begin position="74"/>
        <end position="87"/>
    </location>
</feature>
<evidence type="ECO:0000259" key="2">
    <source>
        <dbReference type="Pfam" id="PF20026"/>
    </source>
</evidence>
<gene>
    <name evidence="3" type="ORF">SAMN06295885_2061</name>
</gene>
<feature type="domain" description="DUF6434" evidence="2">
    <location>
        <begin position="90"/>
        <end position="146"/>
    </location>
</feature>
<protein>
    <recommendedName>
        <fullName evidence="2">DUF6434 domain-containing protein</fullName>
    </recommendedName>
</protein>
<name>A0A1X7NY78_9MICO</name>
<evidence type="ECO:0000313" key="4">
    <source>
        <dbReference type="Proteomes" id="UP000193711"/>
    </source>
</evidence>
<dbReference type="RefSeq" id="WP_244274869.1">
    <property type="nucleotide sequence ID" value="NZ_FXBM01000002.1"/>
</dbReference>
<accession>A0A1X7NY78</accession>
<reference evidence="4" key="1">
    <citation type="submission" date="2017-04" db="EMBL/GenBank/DDBJ databases">
        <authorList>
            <person name="Varghese N."/>
            <person name="Submissions S."/>
        </authorList>
    </citation>
    <scope>NUCLEOTIDE SEQUENCE [LARGE SCALE GENOMIC DNA]</scope>
    <source>
        <strain evidence="4">VKM Ac-2121</strain>
    </source>
</reference>
<dbReference type="InterPro" id="IPR045492">
    <property type="entry name" value="DUF6434"/>
</dbReference>
<sequence>MSTTDGPASRTDTDPGGGTEETRPPLDDRLTEAEFRRWYWLRDELAAFARARGVSASGAKTALTERLADSLAGRTTTAPPRQAATPQLAGPLTSDTVVPAGQRASQLLRAWFLDQVGPSFRFDAAMRQHLASGGGTLGDAVAFWHASRSNEPRPIEPQFELNRFTRAWHAEHPNGDRAELLAAWREYRALPADARSRA</sequence>